<accession>A0A067QAE7</accession>
<dbReference type="EMBL" id="KL197709">
    <property type="protein sequence ID" value="KDQ64033.1"/>
    <property type="molecule type" value="Genomic_DNA"/>
</dbReference>
<gene>
    <name evidence="2" type="ORF">JAAARDRAFT_187417</name>
</gene>
<proteinExistence type="predicted"/>
<name>A0A067QAE7_9AGAM</name>
<protein>
    <submittedName>
        <fullName evidence="2">Uncharacterized protein</fullName>
    </submittedName>
</protein>
<dbReference type="HOGENOM" id="CLU_729702_0_0_1"/>
<reference evidence="3" key="1">
    <citation type="journal article" date="2014" name="Proc. Natl. Acad. Sci. U.S.A.">
        <title>Extensive sampling of basidiomycete genomes demonstrates inadequacy of the white-rot/brown-rot paradigm for wood decay fungi.</title>
        <authorList>
            <person name="Riley R."/>
            <person name="Salamov A.A."/>
            <person name="Brown D.W."/>
            <person name="Nagy L.G."/>
            <person name="Floudas D."/>
            <person name="Held B.W."/>
            <person name="Levasseur A."/>
            <person name="Lombard V."/>
            <person name="Morin E."/>
            <person name="Otillar R."/>
            <person name="Lindquist E.A."/>
            <person name="Sun H."/>
            <person name="LaButti K.M."/>
            <person name="Schmutz J."/>
            <person name="Jabbour D."/>
            <person name="Luo H."/>
            <person name="Baker S.E."/>
            <person name="Pisabarro A.G."/>
            <person name="Walton J.D."/>
            <person name="Blanchette R.A."/>
            <person name="Henrissat B."/>
            <person name="Martin F."/>
            <person name="Cullen D."/>
            <person name="Hibbett D.S."/>
            <person name="Grigoriev I.V."/>
        </authorList>
    </citation>
    <scope>NUCLEOTIDE SEQUENCE [LARGE SCALE GENOMIC DNA]</scope>
    <source>
        <strain evidence="3">MUCL 33604</strain>
    </source>
</reference>
<organism evidence="2 3">
    <name type="scientific">Jaapia argillacea MUCL 33604</name>
    <dbReference type="NCBI Taxonomy" id="933084"/>
    <lineage>
        <taxon>Eukaryota</taxon>
        <taxon>Fungi</taxon>
        <taxon>Dikarya</taxon>
        <taxon>Basidiomycota</taxon>
        <taxon>Agaricomycotina</taxon>
        <taxon>Agaricomycetes</taxon>
        <taxon>Agaricomycetidae</taxon>
        <taxon>Jaapiales</taxon>
        <taxon>Jaapiaceae</taxon>
        <taxon>Jaapia</taxon>
    </lineage>
</organism>
<keyword evidence="3" id="KW-1185">Reference proteome</keyword>
<evidence type="ECO:0000313" key="2">
    <source>
        <dbReference type="EMBL" id="KDQ64033.1"/>
    </source>
</evidence>
<dbReference type="Proteomes" id="UP000027265">
    <property type="component" value="Unassembled WGS sequence"/>
</dbReference>
<dbReference type="InParanoid" id="A0A067QAE7"/>
<feature type="region of interest" description="Disordered" evidence="1">
    <location>
        <begin position="360"/>
        <end position="379"/>
    </location>
</feature>
<evidence type="ECO:0000256" key="1">
    <source>
        <dbReference type="SAM" id="MobiDB-lite"/>
    </source>
</evidence>
<sequence length="379" mass="41754">MTHLRLVAGALANQPNLPIMVGGRVIQKFPPPILGKDGATLRLSPIRKAMFVPQKVLPTFPTWPPPFPPRIVATSSLGVITQRNWRRLMSVDMLKVLWRLMIVIAHPNLPPPMEIVLPGEGYDMIFPASQRLEPIETQPVIQQSVVTMMPTSSIPSHLPDLITSMTYANGWPTLSSLQEKGLLAYPWRAADHLTREERQLFTTNTLSIMWTPGMFANYRRANPCVEDFVITQFCGDPSSPDDVLKYWNDSGIMLGQATMFVQSYNHRATAQTQNTLWCSTCQGTEAPSSNVTPVALTSIQGNWSNEASHSTGVDDPMGEWVNYGNDDDSDISLSEKAQSLGRMGMAFTVVATAARLIPPIPENIESGGNPESHMDDGGN</sequence>
<evidence type="ECO:0000313" key="3">
    <source>
        <dbReference type="Proteomes" id="UP000027265"/>
    </source>
</evidence>
<dbReference type="AlphaFoldDB" id="A0A067QAE7"/>